<evidence type="ECO:0000313" key="2">
    <source>
        <dbReference type="EMBL" id="KNE63793.1"/>
    </source>
</evidence>
<sequence>MRAERSHRQRDGKRPRQREDNTCWRQQAVRTSVEPAWRDVCRYHSASLKGSIKCCKLGFRQDRDLRASRSFRFRATINAVNPFLCGSKTWQNRSRNPLDVQKTE</sequence>
<protein>
    <submittedName>
        <fullName evidence="2">Uncharacterized protein</fullName>
    </submittedName>
</protein>
<accession>A0A0L0SMT2</accession>
<dbReference type="AlphaFoldDB" id="A0A0L0SMT2"/>
<evidence type="ECO:0000256" key="1">
    <source>
        <dbReference type="SAM" id="MobiDB-lite"/>
    </source>
</evidence>
<evidence type="ECO:0000313" key="3">
    <source>
        <dbReference type="Proteomes" id="UP000054350"/>
    </source>
</evidence>
<organism evidence="2 3">
    <name type="scientific">Allomyces macrogynus (strain ATCC 38327)</name>
    <name type="common">Allomyces javanicus var. macrogynus</name>
    <dbReference type="NCBI Taxonomy" id="578462"/>
    <lineage>
        <taxon>Eukaryota</taxon>
        <taxon>Fungi</taxon>
        <taxon>Fungi incertae sedis</taxon>
        <taxon>Blastocladiomycota</taxon>
        <taxon>Blastocladiomycetes</taxon>
        <taxon>Blastocladiales</taxon>
        <taxon>Blastocladiaceae</taxon>
        <taxon>Allomyces</taxon>
    </lineage>
</organism>
<dbReference type="VEuPathDB" id="FungiDB:AMAG_19063"/>
<dbReference type="EMBL" id="GG745343">
    <property type="protein sequence ID" value="KNE63793.1"/>
    <property type="molecule type" value="Genomic_DNA"/>
</dbReference>
<gene>
    <name evidence="2" type="ORF">AMAG_19063</name>
</gene>
<keyword evidence="3" id="KW-1185">Reference proteome</keyword>
<reference evidence="3" key="2">
    <citation type="submission" date="2009-11" db="EMBL/GenBank/DDBJ databases">
        <title>The Genome Sequence of Allomyces macrogynus strain ATCC 38327.</title>
        <authorList>
            <consortium name="The Broad Institute Genome Sequencing Platform"/>
            <person name="Russ C."/>
            <person name="Cuomo C."/>
            <person name="Shea T."/>
            <person name="Young S.K."/>
            <person name="Zeng Q."/>
            <person name="Koehrsen M."/>
            <person name="Haas B."/>
            <person name="Borodovsky M."/>
            <person name="Guigo R."/>
            <person name="Alvarado L."/>
            <person name="Berlin A."/>
            <person name="Borenstein D."/>
            <person name="Chen Z."/>
            <person name="Engels R."/>
            <person name="Freedman E."/>
            <person name="Gellesch M."/>
            <person name="Goldberg J."/>
            <person name="Griggs A."/>
            <person name="Gujja S."/>
            <person name="Heiman D."/>
            <person name="Hepburn T."/>
            <person name="Howarth C."/>
            <person name="Jen D."/>
            <person name="Larson L."/>
            <person name="Lewis B."/>
            <person name="Mehta T."/>
            <person name="Park D."/>
            <person name="Pearson M."/>
            <person name="Roberts A."/>
            <person name="Saif S."/>
            <person name="Shenoy N."/>
            <person name="Sisk P."/>
            <person name="Stolte C."/>
            <person name="Sykes S."/>
            <person name="Walk T."/>
            <person name="White J."/>
            <person name="Yandava C."/>
            <person name="Burger G."/>
            <person name="Gray M.W."/>
            <person name="Holland P.W.H."/>
            <person name="King N."/>
            <person name="Lang F.B.F."/>
            <person name="Roger A.J."/>
            <person name="Ruiz-Trillo I."/>
            <person name="Lander E."/>
            <person name="Nusbaum C."/>
        </authorList>
    </citation>
    <scope>NUCLEOTIDE SEQUENCE [LARGE SCALE GENOMIC DNA]</scope>
    <source>
        <strain evidence="3">ATCC 38327</strain>
    </source>
</reference>
<feature type="region of interest" description="Disordered" evidence="1">
    <location>
        <begin position="1"/>
        <end position="23"/>
    </location>
</feature>
<name>A0A0L0SMT2_ALLM3</name>
<dbReference type="Proteomes" id="UP000054350">
    <property type="component" value="Unassembled WGS sequence"/>
</dbReference>
<proteinExistence type="predicted"/>
<feature type="compositionally biased region" description="Basic and acidic residues" evidence="1">
    <location>
        <begin position="12"/>
        <end position="22"/>
    </location>
</feature>
<reference evidence="2 3" key="1">
    <citation type="submission" date="2009-11" db="EMBL/GenBank/DDBJ databases">
        <title>Annotation of Allomyces macrogynus ATCC 38327.</title>
        <authorList>
            <consortium name="The Broad Institute Genome Sequencing Platform"/>
            <person name="Russ C."/>
            <person name="Cuomo C."/>
            <person name="Burger G."/>
            <person name="Gray M.W."/>
            <person name="Holland P.W.H."/>
            <person name="King N."/>
            <person name="Lang F.B.F."/>
            <person name="Roger A.J."/>
            <person name="Ruiz-Trillo I."/>
            <person name="Young S.K."/>
            <person name="Zeng Q."/>
            <person name="Gargeya S."/>
            <person name="Fitzgerald M."/>
            <person name="Haas B."/>
            <person name="Abouelleil A."/>
            <person name="Alvarado L."/>
            <person name="Arachchi H.M."/>
            <person name="Berlin A."/>
            <person name="Chapman S.B."/>
            <person name="Gearin G."/>
            <person name="Goldberg J."/>
            <person name="Griggs A."/>
            <person name="Gujja S."/>
            <person name="Hansen M."/>
            <person name="Heiman D."/>
            <person name="Howarth C."/>
            <person name="Larimer J."/>
            <person name="Lui A."/>
            <person name="MacDonald P.J.P."/>
            <person name="McCowen C."/>
            <person name="Montmayeur A."/>
            <person name="Murphy C."/>
            <person name="Neiman D."/>
            <person name="Pearson M."/>
            <person name="Priest M."/>
            <person name="Roberts A."/>
            <person name="Saif S."/>
            <person name="Shea T."/>
            <person name="Sisk P."/>
            <person name="Stolte C."/>
            <person name="Sykes S."/>
            <person name="Wortman J."/>
            <person name="Nusbaum C."/>
            <person name="Birren B."/>
        </authorList>
    </citation>
    <scope>NUCLEOTIDE SEQUENCE [LARGE SCALE GENOMIC DNA]</scope>
    <source>
        <strain evidence="2 3">ATCC 38327</strain>
    </source>
</reference>